<dbReference type="GO" id="GO:0005634">
    <property type="term" value="C:nucleus"/>
    <property type="evidence" value="ECO:0007669"/>
    <property type="project" value="UniProtKB-SubCell"/>
</dbReference>
<sequence length="396" mass="42114">MNLANGIQRGVPASISHLGHRYFIFCIFNAVISDEKMHPDSSTEFDSSSSCSTASPGGDTPGCSQQHPPDSLSSSVDGTSAADSLVPTVTAISTSPDLRWMVQPTVITSVSPSSGQARNRTHGASLPAAANKAKAPNRKGQKDKPSKEEEERRRIRRERNKIAAAKCRNRRRELIDTLQAETDKLEDEKSALQAEIDDLLKEKEKLEQVLAFHGPSCNLPASDDGTSPQLLSILEDGKTPKSSGAIADAPIGQNIDGVACIPSAAAILGNSNILLCSSAEEEALEDLKGDDLDDLVPSLEMALASEMAASVPDIDLSSPFCLSDWETLYKSVANDLESLSTPFMSSSPTCSSYRTAFSFNYSDIDSLAEGSESLKGCSGASELMKDSLNSPTLLAL</sequence>
<feature type="domain" description="BZIP" evidence="9">
    <location>
        <begin position="150"/>
        <end position="213"/>
    </location>
</feature>
<dbReference type="InterPro" id="IPR046347">
    <property type="entry name" value="bZIP_sf"/>
</dbReference>
<name>A0A3Q3WRD0_MOLML</name>
<dbReference type="CDD" id="cd14721">
    <property type="entry name" value="bZIP_Fos"/>
    <property type="match status" value="1"/>
</dbReference>
<evidence type="ECO:0000256" key="1">
    <source>
        <dbReference type="ARBA" id="ARBA00004123"/>
    </source>
</evidence>
<evidence type="ECO:0000256" key="7">
    <source>
        <dbReference type="ARBA" id="ARBA00061721"/>
    </source>
</evidence>
<feature type="compositionally biased region" description="Polar residues" evidence="8">
    <location>
        <begin position="62"/>
        <end position="80"/>
    </location>
</feature>
<dbReference type="PROSITE" id="PS50217">
    <property type="entry name" value="BZIP"/>
    <property type="match status" value="1"/>
</dbReference>
<dbReference type="GO" id="GO:0000981">
    <property type="term" value="F:DNA-binding transcription factor activity, RNA polymerase II-specific"/>
    <property type="evidence" value="ECO:0007669"/>
    <property type="project" value="TreeGrafter"/>
</dbReference>
<dbReference type="Proteomes" id="UP000261620">
    <property type="component" value="Unplaced"/>
</dbReference>
<evidence type="ECO:0000256" key="6">
    <source>
        <dbReference type="ARBA" id="ARBA00058242"/>
    </source>
</evidence>
<dbReference type="SMART" id="SM00338">
    <property type="entry name" value="BRLZ"/>
    <property type="match status" value="1"/>
</dbReference>
<evidence type="ECO:0000256" key="3">
    <source>
        <dbReference type="ARBA" id="ARBA00023125"/>
    </source>
</evidence>
<dbReference type="GO" id="GO:0000978">
    <property type="term" value="F:RNA polymerase II cis-regulatory region sequence-specific DNA binding"/>
    <property type="evidence" value="ECO:0007669"/>
    <property type="project" value="TreeGrafter"/>
</dbReference>
<protein>
    <recommendedName>
        <fullName evidence="4">Protein c-Fos</fullName>
    </recommendedName>
    <alternativeName>
        <fullName evidence="5">Cellular oncogene fos</fullName>
    </alternativeName>
</protein>
<comment type="similarity">
    <text evidence="2">Belongs to the bZIP family. Fos subfamily.</text>
</comment>
<accession>A0A3Q3WRD0</accession>
<dbReference type="InterPro" id="IPR000837">
    <property type="entry name" value="AP-1"/>
</dbReference>
<comment type="subunit">
    <text evidence="7">Heterodimer.</text>
</comment>
<dbReference type="InterPro" id="IPR004827">
    <property type="entry name" value="bZIP"/>
</dbReference>
<dbReference type="PRINTS" id="PR00042">
    <property type="entry name" value="LEUZIPPRFOS"/>
</dbReference>
<keyword evidence="11" id="KW-1185">Reference proteome</keyword>
<dbReference type="Pfam" id="PF00170">
    <property type="entry name" value="bZIP_1"/>
    <property type="match status" value="1"/>
</dbReference>
<organism evidence="10 11">
    <name type="scientific">Mola mola</name>
    <name type="common">Ocean sunfish</name>
    <name type="synonym">Tetraodon mola</name>
    <dbReference type="NCBI Taxonomy" id="94237"/>
    <lineage>
        <taxon>Eukaryota</taxon>
        <taxon>Metazoa</taxon>
        <taxon>Chordata</taxon>
        <taxon>Craniata</taxon>
        <taxon>Vertebrata</taxon>
        <taxon>Euteleostomi</taxon>
        <taxon>Actinopterygii</taxon>
        <taxon>Neopterygii</taxon>
        <taxon>Teleostei</taxon>
        <taxon>Neoteleostei</taxon>
        <taxon>Acanthomorphata</taxon>
        <taxon>Eupercaria</taxon>
        <taxon>Tetraodontiformes</taxon>
        <taxon>Molidae</taxon>
        <taxon>Mola</taxon>
    </lineage>
</organism>
<dbReference type="FunFam" id="1.20.5.170:FF:000006">
    <property type="entry name" value="fos-related antigen 2 isoform X1"/>
    <property type="match status" value="1"/>
</dbReference>
<reference evidence="10" key="2">
    <citation type="submission" date="2025-09" db="UniProtKB">
        <authorList>
            <consortium name="Ensembl"/>
        </authorList>
    </citation>
    <scope>IDENTIFICATION</scope>
</reference>
<evidence type="ECO:0000256" key="5">
    <source>
        <dbReference type="ARBA" id="ARBA00031103"/>
    </source>
</evidence>
<feature type="region of interest" description="Disordered" evidence="8">
    <location>
        <begin position="110"/>
        <end position="163"/>
    </location>
</feature>
<comment type="subcellular location">
    <subcellularLocation>
        <location evidence="1">Nucleus</location>
    </subcellularLocation>
</comment>
<dbReference type="Ensembl" id="ENSMMOT00000020987.1">
    <property type="protein sequence ID" value="ENSMMOP00000020643.1"/>
    <property type="gene ID" value="ENSMMOG00000015680.1"/>
</dbReference>
<dbReference type="AlphaFoldDB" id="A0A3Q3WRD0"/>
<dbReference type="SUPFAM" id="SSF57959">
    <property type="entry name" value="Leucine zipper domain"/>
    <property type="match status" value="1"/>
</dbReference>
<dbReference type="PROSITE" id="PS00036">
    <property type="entry name" value="BZIP_BASIC"/>
    <property type="match status" value="1"/>
</dbReference>
<feature type="compositionally biased region" description="Basic and acidic residues" evidence="8">
    <location>
        <begin position="140"/>
        <end position="153"/>
    </location>
</feature>
<proteinExistence type="inferred from homology"/>
<feature type="compositionally biased region" description="Low complexity" evidence="8">
    <location>
        <begin position="42"/>
        <end position="55"/>
    </location>
</feature>
<reference evidence="10" key="1">
    <citation type="submission" date="2025-08" db="UniProtKB">
        <authorList>
            <consortium name="Ensembl"/>
        </authorList>
    </citation>
    <scope>IDENTIFICATION</scope>
</reference>
<evidence type="ECO:0000259" key="9">
    <source>
        <dbReference type="PROSITE" id="PS50217"/>
    </source>
</evidence>
<evidence type="ECO:0000313" key="10">
    <source>
        <dbReference type="Ensembl" id="ENSMMOP00000020643.1"/>
    </source>
</evidence>
<evidence type="ECO:0000256" key="2">
    <source>
        <dbReference type="ARBA" id="ARBA00007619"/>
    </source>
</evidence>
<keyword evidence="3" id="KW-0238">DNA-binding</keyword>
<evidence type="ECO:0000313" key="11">
    <source>
        <dbReference type="Proteomes" id="UP000261620"/>
    </source>
</evidence>
<dbReference type="Gene3D" id="1.20.5.170">
    <property type="match status" value="1"/>
</dbReference>
<comment type="function">
    <text evidence="6">Nuclear phosphoprotein which forms a tight but non-covalently linked complex with the JUN/AP-1 transcription factor. FOS has a critical function in regulating the development of cells destined to form and maintain the skeleton. It is thought to have an important role in signal transduction, cell proliferation and differentiation.</text>
</comment>
<feature type="region of interest" description="Disordered" evidence="8">
    <location>
        <begin position="38"/>
        <end position="80"/>
    </location>
</feature>
<dbReference type="PANTHER" id="PTHR23351">
    <property type="entry name" value="FOS TRANSCRIPTION FACTOR-RELATED"/>
    <property type="match status" value="1"/>
</dbReference>
<evidence type="ECO:0000256" key="4">
    <source>
        <dbReference type="ARBA" id="ARBA00029563"/>
    </source>
</evidence>
<dbReference type="PANTHER" id="PTHR23351:SF4">
    <property type="entry name" value="PROTEIN C-FOS"/>
    <property type="match status" value="1"/>
</dbReference>
<evidence type="ECO:0000256" key="8">
    <source>
        <dbReference type="SAM" id="MobiDB-lite"/>
    </source>
</evidence>